<sequence length="290" mass="33791">QNRLLKYEKEDGKAESFCNNGLGILGIYKTQIESIEEIKYKLDIIISPFLENKENTYNTSLFTQTIIKPKENLDLILIEYLEIYSDFGKVIERNRRSIKKTHTQLKYSLGIEKTKFESRKKDVNKSLVKSIEIISREAINTTYITVLDKEIDDQIKVIGEVIEDKAKIDEKIIRRLIIMAEIAGDVLKLLYIVKEETNKLGNQEGVTDSIEYWNDNKKSILGKYKELDNIWTEERDICLDELNKIDITLNTRCKKWKDYVESTKKEMGGVSGKLKENLSTFIKSLDEKKK</sequence>
<dbReference type="EMBL" id="PFFF01000042">
    <property type="protein sequence ID" value="PIV89582.1"/>
    <property type="molecule type" value="Genomic_DNA"/>
</dbReference>
<feature type="non-terminal residue" evidence="1">
    <location>
        <position position="1"/>
    </location>
</feature>
<gene>
    <name evidence="1" type="ORF">COW47_02000</name>
</gene>
<organism evidence="1 2">
    <name type="scientific">Huberarchaeum crystalense</name>
    <dbReference type="NCBI Taxonomy" id="2014257"/>
    <lineage>
        <taxon>Archaea</taxon>
        <taxon>Candidatus Huberarchaeota</taxon>
        <taxon>Candidatus Huberarchaeia</taxon>
        <taxon>Candidatus Huberarchaeales</taxon>
        <taxon>Candidatus Huberarchaeaceae</taxon>
        <taxon>Candidatus Huberarchaeum</taxon>
    </lineage>
</organism>
<accession>A0A2H9MMG7</accession>
<name>A0A2H9MMG7_HUBC1</name>
<evidence type="ECO:0000313" key="2">
    <source>
        <dbReference type="Proteomes" id="UP000228989"/>
    </source>
</evidence>
<protein>
    <submittedName>
        <fullName evidence="1">Uncharacterized protein</fullName>
    </submittedName>
</protein>
<reference evidence="2" key="1">
    <citation type="submission" date="2017-09" db="EMBL/GenBank/DDBJ databases">
        <title>Depth-based differentiation of microbial function through sediment-hosted aquifers and enrichment of novel symbionts in the deep terrestrial subsurface.</title>
        <authorList>
            <person name="Probst A.J."/>
            <person name="Ladd B."/>
            <person name="Jarett J.K."/>
            <person name="Geller-Mcgrath D.E."/>
            <person name="Sieber C.M.K."/>
            <person name="Emerson J.B."/>
            <person name="Anantharaman K."/>
            <person name="Thomas B.C."/>
            <person name="Malmstrom R."/>
            <person name="Stieglmeier M."/>
            <person name="Klingl A."/>
            <person name="Woyke T."/>
            <person name="Ryan C.M."/>
            <person name="Banfield J.F."/>
        </authorList>
    </citation>
    <scope>NUCLEOTIDE SEQUENCE [LARGE SCALE GENOMIC DNA]</scope>
</reference>
<evidence type="ECO:0000313" key="1">
    <source>
        <dbReference type="EMBL" id="PIV89582.1"/>
    </source>
</evidence>
<comment type="caution">
    <text evidence="1">The sequence shown here is derived from an EMBL/GenBank/DDBJ whole genome shotgun (WGS) entry which is preliminary data.</text>
</comment>
<dbReference type="AlphaFoldDB" id="A0A2H9MMG7"/>
<dbReference type="Proteomes" id="UP000228989">
    <property type="component" value="Unassembled WGS sequence"/>
</dbReference>
<proteinExistence type="predicted"/>